<dbReference type="Pfam" id="PF25863">
    <property type="entry name" value="PglZ_C"/>
    <property type="match status" value="1"/>
</dbReference>
<organism evidence="3 4">
    <name type="scientific">Sphaerisporangium album</name>
    <dbReference type="NCBI Taxonomy" id="509200"/>
    <lineage>
        <taxon>Bacteria</taxon>
        <taxon>Bacillati</taxon>
        <taxon>Actinomycetota</taxon>
        <taxon>Actinomycetes</taxon>
        <taxon>Streptosporangiales</taxon>
        <taxon>Streptosporangiaceae</taxon>
        <taxon>Sphaerisporangium</taxon>
    </lineage>
</organism>
<comment type="caution">
    <text evidence="3">The sequence shown here is derived from an EMBL/GenBank/DDBJ whole genome shotgun (WGS) entry which is preliminary data.</text>
</comment>
<keyword evidence="4" id="KW-1185">Reference proteome</keyword>
<name>A0A367FR36_9ACTN</name>
<dbReference type="InterPro" id="IPR058882">
    <property type="entry name" value="PglZ_C"/>
</dbReference>
<evidence type="ECO:0000313" key="3">
    <source>
        <dbReference type="EMBL" id="RCG32731.1"/>
    </source>
</evidence>
<feature type="compositionally biased region" description="Low complexity" evidence="1">
    <location>
        <begin position="358"/>
        <end position="373"/>
    </location>
</feature>
<gene>
    <name evidence="3" type="ORF">DQ384_04435</name>
</gene>
<dbReference type="OrthoDB" id="3700382at2"/>
<evidence type="ECO:0000313" key="4">
    <source>
        <dbReference type="Proteomes" id="UP000253094"/>
    </source>
</evidence>
<feature type="domain" description="Alkaline phosphatase-like protein PglZ C-terminal" evidence="2">
    <location>
        <begin position="389"/>
        <end position="485"/>
    </location>
</feature>
<dbReference type="AlphaFoldDB" id="A0A367FR36"/>
<evidence type="ECO:0000256" key="1">
    <source>
        <dbReference type="SAM" id="MobiDB-lite"/>
    </source>
</evidence>
<feature type="compositionally biased region" description="Pro residues" evidence="1">
    <location>
        <begin position="328"/>
        <end position="354"/>
    </location>
</feature>
<sequence>MTFVAHPLDRQRDSLALEPEPLGSGGQGVVTRAIGPGQLVYKEYMSHAGEVDGGALADMVEFGRSLAASDRHALLTHCAWPLARVVSGTTVTGFLMPEVPREFSAVIGKSSKLVELQYLLFKPNWAWRNLYQPGIQERLKIALRATALVEMLHGHGIVLGDISYRNLLWQPAAPYEMFVLDCDGFRRHGREPVLRQAHTPDWDDPYQPSTGPDLDTDRYKLALLIGRVLSQDAQVRPGGSLALLPGLDPHVATLVTEMFALAAGPHGHRPIAREWSQALLGRRWIRVSRKPVRSDTSTGGSAVIHDPRADRTSVPVGQRRSVVDISRPPAPISIPARPDGPVPPGPGSRTPPKPDISVPPRRWLSLPPSSSGPDTISGPVQPTAPPTVVRLGGRVVTSEMFAEQREITPSPIEDDTVAALIDALDARGGRLSVVEVAKVIGEPVERTRLLLSAAKRLLNIDEAVLTLKDGDQTVDLNLRLMKEQFLDEEVGP</sequence>
<feature type="region of interest" description="Disordered" evidence="1">
    <location>
        <begin position="290"/>
        <end position="387"/>
    </location>
</feature>
<dbReference type="Proteomes" id="UP000253094">
    <property type="component" value="Unassembled WGS sequence"/>
</dbReference>
<protein>
    <submittedName>
        <fullName evidence="3">MoaD/ThiS family protein</fullName>
    </submittedName>
</protein>
<evidence type="ECO:0000259" key="2">
    <source>
        <dbReference type="Pfam" id="PF25863"/>
    </source>
</evidence>
<dbReference type="RefSeq" id="WP_114027363.1">
    <property type="nucleotide sequence ID" value="NZ_QOIL01000002.1"/>
</dbReference>
<reference evidence="3 4" key="1">
    <citation type="submission" date="2018-06" db="EMBL/GenBank/DDBJ databases">
        <title>Sphaerisporangium craniellae sp. nov., isolated from a marine sponge in the South China Sea.</title>
        <authorList>
            <person name="Li L."/>
        </authorList>
    </citation>
    <scope>NUCLEOTIDE SEQUENCE [LARGE SCALE GENOMIC DNA]</scope>
    <source>
        <strain evidence="3 4">CCTCC AA 208026</strain>
    </source>
</reference>
<dbReference type="EMBL" id="QOIL01000002">
    <property type="protein sequence ID" value="RCG32731.1"/>
    <property type="molecule type" value="Genomic_DNA"/>
</dbReference>
<accession>A0A367FR36</accession>
<proteinExistence type="predicted"/>